<keyword evidence="1" id="KW-0812">Transmembrane</keyword>
<accession>A0A3F3QHC1</accession>
<evidence type="ECO:0000313" key="3">
    <source>
        <dbReference type="Proteomes" id="UP000253729"/>
    </source>
</evidence>
<dbReference type="AlphaFoldDB" id="A0A3F3QHC1"/>
<dbReference type="EMBL" id="KZ852033">
    <property type="protein sequence ID" value="RDH38349.1"/>
    <property type="molecule type" value="Genomic_DNA"/>
</dbReference>
<protein>
    <submittedName>
        <fullName evidence="2">Uncharacterized protein</fullName>
    </submittedName>
</protein>
<evidence type="ECO:0000313" key="2">
    <source>
        <dbReference type="EMBL" id="RDH38349.1"/>
    </source>
</evidence>
<organism evidence="2 3">
    <name type="scientific">Aspergillus welwitschiae</name>
    <dbReference type="NCBI Taxonomy" id="1341132"/>
    <lineage>
        <taxon>Eukaryota</taxon>
        <taxon>Fungi</taxon>
        <taxon>Dikarya</taxon>
        <taxon>Ascomycota</taxon>
        <taxon>Pezizomycotina</taxon>
        <taxon>Eurotiomycetes</taxon>
        <taxon>Eurotiomycetidae</taxon>
        <taxon>Eurotiales</taxon>
        <taxon>Aspergillaceae</taxon>
        <taxon>Aspergillus</taxon>
        <taxon>Aspergillus subgen. Circumdati</taxon>
    </lineage>
</organism>
<gene>
    <name evidence="2" type="ORF">BDQ94DRAFT_133741</name>
</gene>
<keyword evidence="1" id="KW-1133">Transmembrane helix</keyword>
<reference evidence="2 3" key="1">
    <citation type="submission" date="2018-07" db="EMBL/GenBank/DDBJ databases">
        <title>The genomes of Aspergillus section Nigri reveals drivers in fungal speciation.</title>
        <authorList>
            <consortium name="DOE Joint Genome Institute"/>
            <person name="Vesth T.C."/>
            <person name="Nybo J."/>
            <person name="Theobald S."/>
            <person name="Brandl J."/>
            <person name="Frisvad J.C."/>
            <person name="Nielsen K.F."/>
            <person name="Lyhne E.K."/>
            <person name="Kogle M.E."/>
            <person name="Kuo A."/>
            <person name="Riley R."/>
            <person name="Clum A."/>
            <person name="Nolan M."/>
            <person name="Lipzen A."/>
            <person name="Salamov A."/>
            <person name="Henrissat B."/>
            <person name="Wiebenga A."/>
            <person name="De vries R.P."/>
            <person name="Grigoriev I.V."/>
            <person name="Mortensen U.H."/>
            <person name="Andersen M.R."/>
            <person name="Baker S.E."/>
        </authorList>
    </citation>
    <scope>NUCLEOTIDE SEQUENCE [LARGE SCALE GENOMIC DNA]</scope>
    <source>
        <strain evidence="2 3">CBS 139.54b</strain>
    </source>
</reference>
<dbReference type="Proteomes" id="UP000253729">
    <property type="component" value="Unassembled WGS sequence"/>
</dbReference>
<proteinExistence type="predicted"/>
<sequence length="117" mass="13228">MAKKVFIVITTTTHFPLLSFKRDTTRHDIFLSVFPMKYFAHFALIVILFRGALQTRPWSAESRFCLSQPRLTNPLILNRKLPPLRCPLLPIKHPWEGGSPSGCIARTGATLSQKGPI</sequence>
<evidence type="ECO:0000256" key="1">
    <source>
        <dbReference type="SAM" id="Phobius"/>
    </source>
</evidence>
<dbReference type="GeneID" id="38132705"/>
<feature type="transmembrane region" description="Helical" evidence="1">
    <location>
        <begin position="29"/>
        <end position="49"/>
    </location>
</feature>
<keyword evidence="1" id="KW-0472">Membrane</keyword>
<keyword evidence="3" id="KW-1185">Reference proteome</keyword>
<dbReference type="RefSeq" id="XP_026631371.1">
    <property type="nucleotide sequence ID" value="XM_026764349.1"/>
</dbReference>
<name>A0A3F3QHC1_9EURO</name>